<feature type="compositionally biased region" description="Polar residues" evidence="1">
    <location>
        <begin position="12"/>
        <end position="25"/>
    </location>
</feature>
<sequence>MVTVVLDGHGSCGSSSTNRSTTESVKSLAKPRRIHQAAPTDPDLPPVNNLILKYVEDNIVLSVNITSAECYTIDEFWDRAFMDISRAEDETGLQVQHTSQYLHRDMYLQQRNDDEQLTEMQTESSYYSPQKIKSKEILCMEQEGMTIESLRPLPALRIQVDKVNLEHSVPMYADQLVNTVSSLSQPSDNLIHHCYAHCYLKEYLAYPTVVGPETKRAFVPIAECIFELPNFTMQATRAQTLLLQAICQSWTHNMGNGASPGVNEALLNEVYIASGTALTTGSQYSGKSIKASLTNMAASPLPVKMEDLTTTPNSGYTY</sequence>
<evidence type="ECO:0000313" key="2">
    <source>
        <dbReference type="EMBL" id="RXM31649.1"/>
    </source>
</evidence>
<dbReference type="PANTHER" id="PTHR12517">
    <property type="entry name" value="VACUOLAR PROTEIN SORTING-ASSOCIATED PROTEIN 13B"/>
    <property type="match status" value="1"/>
</dbReference>
<dbReference type="PANTHER" id="PTHR12517:SF0">
    <property type="entry name" value="INTERMEMBRANE LIPID TRANSFER PROTEIN VPS13B"/>
    <property type="match status" value="1"/>
</dbReference>
<gene>
    <name evidence="2" type="ORF">EOD39_1717</name>
</gene>
<keyword evidence="3" id="KW-1185">Reference proteome</keyword>
<accession>A0A444U966</accession>
<organism evidence="2 3">
    <name type="scientific">Acipenser ruthenus</name>
    <name type="common">Sterlet sturgeon</name>
    <dbReference type="NCBI Taxonomy" id="7906"/>
    <lineage>
        <taxon>Eukaryota</taxon>
        <taxon>Metazoa</taxon>
        <taxon>Chordata</taxon>
        <taxon>Craniata</taxon>
        <taxon>Vertebrata</taxon>
        <taxon>Euteleostomi</taxon>
        <taxon>Actinopterygii</taxon>
        <taxon>Chondrostei</taxon>
        <taxon>Acipenseriformes</taxon>
        <taxon>Acipenseridae</taxon>
        <taxon>Acipenser</taxon>
    </lineage>
</organism>
<proteinExistence type="predicted"/>
<dbReference type="InterPro" id="IPR039782">
    <property type="entry name" value="VPS13B"/>
</dbReference>
<dbReference type="AlphaFoldDB" id="A0A444U966"/>
<dbReference type="EMBL" id="SCEB01215039">
    <property type="protein sequence ID" value="RXM31649.1"/>
    <property type="molecule type" value="Genomic_DNA"/>
</dbReference>
<evidence type="ECO:0000256" key="1">
    <source>
        <dbReference type="SAM" id="MobiDB-lite"/>
    </source>
</evidence>
<comment type="caution">
    <text evidence="2">The sequence shown here is derived from an EMBL/GenBank/DDBJ whole genome shotgun (WGS) entry which is preliminary data.</text>
</comment>
<feature type="region of interest" description="Disordered" evidence="1">
    <location>
        <begin position="1"/>
        <end position="42"/>
    </location>
</feature>
<name>A0A444U966_ACIRT</name>
<evidence type="ECO:0000313" key="3">
    <source>
        <dbReference type="Proteomes" id="UP000289886"/>
    </source>
</evidence>
<protein>
    <submittedName>
        <fullName evidence="2">Vacuolar protein sorting-associated protein 13B</fullName>
    </submittedName>
</protein>
<reference evidence="2 3" key="1">
    <citation type="submission" date="2019-01" db="EMBL/GenBank/DDBJ databases">
        <title>Draft Genome and Complete Hox-Cluster Characterization of the Sterlet Sturgeon (Acipenser ruthenus).</title>
        <authorList>
            <person name="Wei Q."/>
        </authorList>
    </citation>
    <scope>NUCLEOTIDE SEQUENCE [LARGE SCALE GENOMIC DNA]</scope>
    <source>
        <strain evidence="2">WHYD16114868_AA</strain>
        <tissue evidence="2">Blood</tissue>
    </source>
</reference>
<dbReference type="Proteomes" id="UP000289886">
    <property type="component" value="Unassembled WGS sequence"/>
</dbReference>